<sequence>MASYPASSSAASGSSEDSYAPFYYWDTTANNWAFDYNSYYTTYGYSADYYTASNGDGASSSTAAVGAYPTSADASNPYYYSQPSSSAPTYDFSAPIIDPFASTPTTSTTKEETRYDEHGRIIPGKLRKGETRPTVLRRAAGKIWEDQTLLEWDPSHKRLFVGDLGNDVSDETLTAAFDKYPSFSKARVVRKKNGKGKGYGFVAFADPEDFLRAWKEMDGKYIGSRPCRLKKAADVVNPVEIGARKDRMLAISAKEDRKSHKQKMGGAVGKRVRRIGMK</sequence>
<dbReference type="InterPro" id="IPR012677">
    <property type="entry name" value="Nucleotide-bd_a/b_plait_sf"/>
</dbReference>
<dbReference type="Proteomes" id="UP000658997">
    <property type="component" value="Unassembled WGS sequence"/>
</dbReference>
<dbReference type="InterPro" id="IPR035979">
    <property type="entry name" value="RBD_domain_sf"/>
</dbReference>
<evidence type="ECO:0000313" key="7">
    <source>
        <dbReference type="Proteomes" id="UP000179920"/>
    </source>
</evidence>
<dbReference type="GO" id="GO:0003729">
    <property type="term" value="F:mRNA binding"/>
    <property type="evidence" value="ECO:0007669"/>
    <property type="project" value="InterPro"/>
</dbReference>
<dbReference type="EMBL" id="LT558119">
    <property type="protein sequence ID" value="SAM77920.1"/>
    <property type="molecule type" value="Genomic_DNA"/>
</dbReference>
<dbReference type="AlphaFoldDB" id="A0A1K0FZZ3"/>
<keyword evidence="8" id="KW-1185">Reference proteome</keyword>
<evidence type="ECO:0000313" key="5">
    <source>
        <dbReference type="EMBL" id="SAM77920.1"/>
    </source>
</evidence>
<dbReference type="SMART" id="SM00360">
    <property type="entry name" value="RRM"/>
    <property type="match status" value="1"/>
</dbReference>
<keyword evidence="1 2" id="KW-0694">RNA-binding</keyword>
<reference evidence="7" key="1">
    <citation type="submission" date="2016-04" db="EMBL/GenBank/DDBJ databases">
        <authorList>
            <person name="Guldener U."/>
            <person name="Guldener U."/>
        </authorList>
    </citation>
    <scope>NUCLEOTIDE SEQUENCE [LARGE SCALE GENOMIC DNA]</scope>
    <source>
        <strain evidence="7">UB2112</strain>
    </source>
</reference>
<dbReference type="InterPro" id="IPR050825">
    <property type="entry name" value="RBM42_RBP45_47-like"/>
</dbReference>
<reference evidence="6" key="3">
    <citation type="submission" date="2018-08" db="EMBL/GenBank/DDBJ databases">
        <authorList>
            <person name="Guldener U."/>
        </authorList>
    </citation>
    <scope>NUCLEOTIDE SEQUENCE</scope>
    <source>
        <strain evidence="6">UB2</strain>
    </source>
</reference>
<dbReference type="PANTHER" id="PTHR47640">
    <property type="entry name" value="TRNA SELENOCYSTEINE 1-ASSOCIATED PROTEIN 1-RELATED-RELATED"/>
    <property type="match status" value="1"/>
</dbReference>
<evidence type="ECO:0000256" key="2">
    <source>
        <dbReference type="PROSITE-ProRule" id="PRU00176"/>
    </source>
</evidence>
<reference evidence="5" key="2">
    <citation type="submission" date="2016-04" db="EMBL/GenBank/DDBJ databases">
        <authorList>
            <person name="Evans L.H."/>
            <person name="Alamgir A."/>
            <person name="Owens N."/>
            <person name="Weber N.D."/>
            <person name="Virtaneva K."/>
            <person name="Barbian K."/>
            <person name="Babar A."/>
            <person name="Rosenke K."/>
        </authorList>
    </citation>
    <scope>NUCLEOTIDE SEQUENCE</scope>
    <source>
        <strain evidence="5">UB2112</strain>
    </source>
</reference>
<proteinExistence type="predicted"/>
<evidence type="ECO:0000256" key="3">
    <source>
        <dbReference type="SAM" id="MobiDB-lite"/>
    </source>
</evidence>
<dbReference type="Gene3D" id="3.30.70.330">
    <property type="match status" value="1"/>
</dbReference>
<dbReference type="InterPro" id="IPR000504">
    <property type="entry name" value="RRM_dom"/>
</dbReference>
<evidence type="ECO:0000259" key="4">
    <source>
        <dbReference type="PROSITE" id="PS50102"/>
    </source>
</evidence>
<dbReference type="SUPFAM" id="SSF54928">
    <property type="entry name" value="RNA-binding domain, RBD"/>
    <property type="match status" value="1"/>
</dbReference>
<evidence type="ECO:0000313" key="8">
    <source>
        <dbReference type="Proteomes" id="UP000658997"/>
    </source>
</evidence>
<name>A0A1K0FZZ3_9BASI</name>
<feature type="domain" description="RRM" evidence="4">
    <location>
        <begin position="157"/>
        <end position="234"/>
    </location>
</feature>
<accession>A0A1K0FZZ3</accession>
<protein>
    <submittedName>
        <fullName evidence="5">Related to RNA-binding protein</fullName>
    </submittedName>
</protein>
<gene>
    <name evidence="6" type="ORF">UBRO2_04732</name>
    <name evidence="5" type="ORF">UBRO_01901</name>
</gene>
<dbReference type="Proteomes" id="UP000179920">
    <property type="component" value="Chromosome III"/>
</dbReference>
<dbReference type="EMBL" id="ULHB01000119">
    <property type="protein sequence ID" value="SYW82610.1"/>
    <property type="molecule type" value="Genomic_DNA"/>
</dbReference>
<organism evidence="5 7">
    <name type="scientific">Ustilago bromivora</name>
    <dbReference type="NCBI Taxonomy" id="307758"/>
    <lineage>
        <taxon>Eukaryota</taxon>
        <taxon>Fungi</taxon>
        <taxon>Dikarya</taxon>
        <taxon>Basidiomycota</taxon>
        <taxon>Ustilaginomycotina</taxon>
        <taxon>Ustilaginomycetes</taxon>
        <taxon>Ustilaginales</taxon>
        <taxon>Ustilaginaceae</taxon>
        <taxon>Ustilago</taxon>
    </lineage>
</organism>
<feature type="region of interest" description="Disordered" evidence="3">
    <location>
        <begin position="259"/>
        <end position="278"/>
    </location>
</feature>
<evidence type="ECO:0000256" key="1">
    <source>
        <dbReference type="ARBA" id="ARBA00022884"/>
    </source>
</evidence>
<dbReference type="PANTHER" id="PTHR47640:SF11">
    <property type="entry name" value="RNA-BINDING PROTEIN 42"/>
    <property type="match status" value="1"/>
</dbReference>
<evidence type="ECO:0000313" key="6">
    <source>
        <dbReference type="EMBL" id="SYW82610.1"/>
    </source>
</evidence>
<dbReference type="OrthoDB" id="1749473at2759"/>
<dbReference type="Pfam" id="PF00076">
    <property type="entry name" value="RRM_1"/>
    <property type="match status" value="1"/>
</dbReference>
<dbReference type="PROSITE" id="PS50102">
    <property type="entry name" value="RRM"/>
    <property type="match status" value="1"/>
</dbReference>